<feature type="active site" evidence="3">
    <location>
        <position position="320"/>
    </location>
</feature>
<dbReference type="InterPro" id="IPR029058">
    <property type="entry name" value="AB_hydrolase_fold"/>
</dbReference>
<dbReference type="EMBL" id="BRYA01000336">
    <property type="protein sequence ID" value="GMI47251.1"/>
    <property type="molecule type" value="Genomic_DNA"/>
</dbReference>
<feature type="domain" description="AB hydrolase-1" evidence="4">
    <location>
        <begin position="47"/>
        <end position="357"/>
    </location>
</feature>
<dbReference type="NCBIfam" id="NF001209">
    <property type="entry name" value="PRK00175.1"/>
    <property type="match status" value="1"/>
</dbReference>
<feature type="active site" evidence="3">
    <location>
        <position position="352"/>
    </location>
</feature>
<dbReference type="NCBIfam" id="TIGR01392">
    <property type="entry name" value="homoserO_Ac_trn"/>
    <property type="match status" value="1"/>
</dbReference>
<evidence type="ECO:0000313" key="5">
    <source>
        <dbReference type="EMBL" id="GMI47251.1"/>
    </source>
</evidence>
<name>A0A9W7GK72_9STRA</name>
<dbReference type="GO" id="GO:0004414">
    <property type="term" value="F:homoserine O-acetyltransferase activity"/>
    <property type="evidence" value="ECO:0007669"/>
    <property type="project" value="TreeGrafter"/>
</dbReference>
<dbReference type="InterPro" id="IPR000073">
    <property type="entry name" value="AB_hydrolase_1"/>
</dbReference>
<comment type="caution">
    <text evidence="5">The sequence shown here is derived from an EMBL/GenBank/DDBJ whole genome shotgun (WGS) entry which is preliminary data.</text>
</comment>
<dbReference type="Proteomes" id="UP001165065">
    <property type="component" value="Unassembled WGS sequence"/>
</dbReference>
<dbReference type="PANTHER" id="PTHR32268:SF11">
    <property type="entry name" value="HOMOSERINE O-ACETYLTRANSFERASE"/>
    <property type="match status" value="1"/>
</dbReference>
<dbReference type="PIRSF" id="PIRSF000443">
    <property type="entry name" value="Homoser_Ac_trans"/>
    <property type="match status" value="1"/>
</dbReference>
<reference evidence="6" key="1">
    <citation type="journal article" date="2023" name="Commun. Biol.">
        <title>Genome analysis of Parmales, the sister group of diatoms, reveals the evolutionary specialization of diatoms from phago-mixotrophs to photoautotrophs.</title>
        <authorList>
            <person name="Ban H."/>
            <person name="Sato S."/>
            <person name="Yoshikawa S."/>
            <person name="Yamada K."/>
            <person name="Nakamura Y."/>
            <person name="Ichinomiya M."/>
            <person name="Sato N."/>
            <person name="Blanc-Mathieu R."/>
            <person name="Endo H."/>
            <person name="Kuwata A."/>
            <person name="Ogata H."/>
        </authorList>
    </citation>
    <scope>NUCLEOTIDE SEQUENCE [LARGE SCALE GENOMIC DNA]</scope>
</reference>
<evidence type="ECO:0000259" key="4">
    <source>
        <dbReference type="Pfam" id="PF00561"/>
    </source>
</evidence>
<proteinExistence type="inferred from homology"/>
<dbReference type="GO" id="GO:0009086">
    <property type="term" value="P:methionine biosynthetic process"/>
    <property type="evidence" value="ECO:0007669"/>
    <property type="project" value="TreeGrafter"/>
</dbReference>
<dbReference type="HAMAP" id="MF_00296">
    <property type="entry name" value="MetX_acyltransf"/>
    <property type="match status" value="1"/>
</dbReference>
<keyword evidence="6" id="KW-1185">Reference proteome</keyword>
<dbReference type="SUPFAM" id="SSF53474">
    <property type="entry name" value="alpha/beta-Hydrolases"/>
    <property type="match status" value="1"/>
</dbReference>
<feature type="active site" description="Nucleophile" evidence="3">
    <location>
        <position position="144"/>
    </location>
</feature>
<sequence>MEDEYGKMTSEGDKFTIKNFKLESGETLPTATLNYRTYGALNEAKDNVIVVCHALTGNASLDGWWGGLLGEGKAFDTNKYLVVCCNILGSCYGSTSPTSIDPSTSLPYGITFPDVSVQDGVRLQLALLKEGIGASSIKSVIGGSFGGMQTLEFAVQTSSPHSPPNPPSSSPKPYVRSCIPIACGTRHTAWQIGISEVQRQCIYKDPKWLNGNFTPTDPPRAGLELARQIGMISYRTKDAYDNKFGRETKNGVEYGKYAHWEVKSYLEYQGEKFLERFDPITYIKLTEQMDSHDVGRGRGGCASALGQVKIPVCVMGIDSDVLYPIEQQREIYDLLGGGGGRKFIEIKSEAGHDGFLLEQEQVGRGIQEFLDLIE</sequence>
<organism evidence="5 6">
    <name type="scientific">Triparma columacea</name>
    <dbReference type="NCBI Taxonomy" id="722753"/>
    <lineage>
        <taxon>Eukaryota</taxon>
        <taxon>Sar</taxon>
        <taxon>Stramenopiles</taxon>
        <taxon>Ochrophyta</taxon>
        <taxon>Bolidophyceae</taxon>
        <taxon>Parmales</taxon>
        <taxon>Triparmaceae</taxon>
        <taxon>Triparma</taxon>
    </lineage>
</organism>
<keyword evidence="2" id="KW-0808">Transferase</keyword>
<evidence type="ECO:0000256" key="2">
    <source>
        <dbReference type="ARBA" id="ARBA00022679"/>
    </source>
</evidence>
<dbReference type="AlphaFoldDB" id="A0A9W7GK72"/>
<evidence type="ECO:0000256" key="1">
    <source>
        <dbReference type="ARBA" id="ARBA00006886"/>
    </source>
</evidence>
<protein>
    <recommendedName>
        <fullName evidence="4">AB hydrolase-1 domain-containing protein</fullName>
    </recommendedName>
</protein>
<comment type="similarity">
    <text evidence="1">Belongs to the AB hydrolase superfamily. MetX family.</text>
</comment>
<evidence type="ECO:0000313" key="6">
    <source>
        <dbReference type="Proteomes" id="UP001165065"/>
    </source>
</evidence>
<dbReference type="InterPro" id="IPR008220">
    <property type="entry name" value="HAT_MetX-like"/>
</dbReference>
<evidence type="ECO:0000256" key="3">
    <source>
        <dbReference type="PIRSR" id="PIRSR000443-1"/>
    </source>
</evidence>
<dbReference type="Pfam" id="PF00561">
    <property type="entry name" value="Abhydrolase_1"/>
    <property type="match status" value="1"/>
</dbReference>
<gene>
    <name evidence="5" type="ORF">TrCOL_g10540</name>
</gene>
<dbReference type="OrthoDB" id="191364at2759"/>
<dbReference type="GO" id="GO:0009092">
    <property type="term" value="P:homoserine metabolic process"/>
    <property type="evidence" value="ECO:0007669"/>
    <property type="project" value="TreeGrafter"/>
</dbReference>
<accession>A0A9W7GK72</accession>
<dbReference type="Gene3D" id="3.40.50.1820">
    <property type="entry name" value="alpha/beta hydrolase"/>
    <property type="match status" value="1"/>
</dbReference>
<dbReference type="PANTHER" id="PTHR32268">
    <property type="entry name" value="HOMOSERINE O-ACETYLTRANSFERASE"/>
    <property type="match status" value="1"/>
</dbReference>